<keyword evidence="1" id="KW-0812">Transmembrane</keyword>
<feature type="transmembrane region" description="Helical" evidence="1">
    <location>
        <begin position="21"/>
        <end position="45"/>
    </location>
</feature>
<keyword evidence="1" id="KW-1133">Transmembrane helix</keyword>
<keyword evidence="3" id="KW-1185">Reference proteome</keyword>
<name>A0ABQ6XU55_STRFR</name>
<evidence type="ECO:0000313" key="2">
    <source>
        <dbReference type="EMBL" id="KAF0649282.1"/>
    </source>
</evidence>
<gene>
    <name evidence="2" type="ORF">K701_14335</name>
</gene>
<feature type="transmembrane region" description="Helical" evidence="1">
    <location>
        <begin position="167"/>
        <end position="186"/>
    </location>
</feature>
<comment type="caution">
    <text evidence="2">The sequence shown here is derived from an EMBL/GenBank/DDBJ whole genome shotgun (WGS) entry which is preliminary data.</text>
</comment>
<keyword evidence="1" id="KW-0472">Membrane</keyword>
<dbReference type="Proteomes" id="UP000731519">
    <property type="component" value="Unassembled WGS sequence"/>
</dbReference>
<reference evidence="2 3" key="1">
    <citation type="submission" date="2013-05" db="EMBL/GenBank/DDBJ databases">
        <title>Genome Sequence of Streptomyces fradiae.</title>
        <authorList>
            <person name="Kirby R."/>
        </authorList>
    </citation>
    <scope>NUCLEOTIDE SEQUENCE [LARGE SCALE GENOMIC DNA]</scope>
    <source>
        <strain evidence="2 3">ATCC 10745</strain>
    </source>
</reference>
<evidence type="ECO:0000313" key="3">
    <source>
        <dbReference type="Proteomes" id="UP000731519"/>
    </source>
</evidence>
<feature type="transmembrane region" description="Helical" evidence="1">
    <location>
        <begin position="51"/>
        <end position="70"/>
    </location>
</feature>
<dbReference type="EMBL" id="ASYR01000016">
    <property type="protein sequence ID" value="KAF0649282.1"/>
    <property type="molecule type" value="Genomic_DNA"/>
</dbReference>
<accession>A0ABQ6XU55</accession>
<sequence>MRPHGRRGCGRRRRGRRLVKRLRTVLGYAALPAEVVLVVCLAAGVPVPAPLLYAVELCLAGAVLLGVLVYRRARRAGLPPGDALYEVVPEPVVRLVRHEAGLLASLVRWVLRRPHGTGGGAEAFGYARDQAALMYAFAFVCVVETAGVYWLLRNVPVVHEVTLVLDVYAVLFVLGLHAASVTRPHLLDGRVLRLRQGCHTDLAVPLGAITAVRREPLHAHERADGVLDLTVAAQTSLTLELAEPVEAVGLLGGRRAVRVVRFHADDPRALHAALTRALTRARTAPCPAPDTPA</sequence>
<proteinExistence type="predicted"/>
<organism evidence="2 3">
    <name type="scientific">Streptomyces fradiae ATCC 10745 = DSM 40063</name>
    <dbReference type="NCBI Taxonomy" id="1319510"/>
    <lineage>
        <taxon>Bacteria</taxon>
        <taxon>Bacillati</taxon>
        <taxon>Actinomycetota</taxon>
        <taxon>Actinomycetes</taxon>
        <taxon>Kitasatosporales</taxon>
        <taxon>Streptomycetaceae</taxon>
        <taxon>Streptomyces</taxon>
    </lineage>
</organism>
<evidence type="ECO:0000256" key="1">
    <source>
        <dbReference type="SAM" id="Phobius"/>
    </source>
</evidence>
<feature type="transmembrane region" description="Helical" evidence="1">
    <location>
        <begin position="132"/>
        <end position="152"/>
    </location>
</feature>
<evidence type="ECO:0008006" key="4">
    <source>
        <dbReference type="Google" id="ProtNLM"/>
    </source>
</evidence>
<protein>
    <recommendedName>
        <fullName evidence="4">Integral membrane protein</fullName>
    </recommendedName>
</protein>